<gene>
    <name evidence="1" type="ORF">ASU35_06920</name>
</gene>
<protein>
    <submittedName>
        <fullName evidence="1">Uncharacterized protein</fullName>
    </submittedName>
</protein>
<keyword evidence="2" id="KW-1185">Reference proteome</keyword>
<name>A0A0V8QHY2_9FIRM</name>
<comment type="caution">
    <text evidence="1">The sequence shown here is derived from an EMBL/GenBank/DDBJ whole genome shotgun (WGS) entry which is preliminary data.</text>
</comment>
<dbReference type="AlphaFoldDB" id="A0A0V8QHY2"/>
<sequence>MAFLRVVFLACSQNEDQCFGVADEAKRVYNYIEKAFVRAIRKQSGKSQPHGFLFALAINNQQQKEEPRNET</sequence>
<evidence type="ECO:0000313" key="2">
    <source>
        <dbReference type="Proteomes" id="UP000054874"/>
    </source>
</evidence>
<dbReference type="Proteomes" id="UP000054874">
    <property type="component" value="Unassembled WGS sequence"/>
</dbReference>
<accession>A0A0V8QHY2</accession>
<organism evidence="1 2">
    <name type="scientific">Acetivibrio ethanolgignens</name>
    <dbReference type="NCBI Taxonomy" id="290052"/>
    <lineage>
        <taxon>Bacteria</taxon>
        <taxon>Bacillati</taxon>
        <taxon>Bacillota</taxon>
        <taxon>Clostridia</taxon>
        <taxon>Eubacteriales</taxon>
        <taxon>Oscillospiraceae</taxon>
        <taxon>Acetivibrio</taxon>
    </lineage>
</organism>
<dbReference type="RefSeq" id="WP_058351734.1">
    <property type="nucleotide sequence ID" value="NZ_CABMMD010000057.1"/>
</dbReference>
<dbReference type="STRING" id="290052.ASU35_06920"/>
<proteinExistence type="predicted"/>
<evidence type="ECO:0000313" key="1">
    <source>
        <dbReference type="EMBL" id="KSV60003.1"/>
    </source>
</evidence>
<dbReference type="EMBL" id="LNAM01000057">
    <property type="protein sequence ID" value="KSV60003.1"/>
    <property type="molecule type" value="Genomic_DNA"/>
</dbReference>
<reference evidence="1 2" key="1">
    <citation type="submission" date="2015-11" db="EMBL/GenBank/DDBJ databases">
        <title>Butyribacter intestini gen. nov., sp. nov., a butyric acid-producing bacterium of the family Lachnospiraceae isolated from the human faeces.</title>
        <authorList>
            <person name="Zou Y."/>
            <person name="Xue W."/>
            <person name="Luo G."/>
            <person name="Lv M."/>
        </authorList>
    </citation>
    <scope>NUCLEOTIDE SEQUENCE [LARGE SCALE GENOMIC DNA]</scope>
    <source>
        <strain evidence="1 2">ACET-33324</strain>
    </source>
</reference>